<reference evidence="5 6" key="1">
    <citation type="submission" date="2015-05" db="EMBL/GenBank/DDBJ databases">
        <title>Comparison of genome.</title>
        <authorList>
            <person name="Zheng Z."/>
            <person name="Sun M."/>
        </authorList>
    </citation>
    <scope>NUCLEOTIDE SEQUENCE [LARGE SCALE GENOMIC DNA]</scope>
    <source>
        <strain evidence="5 6">G25-74</strain>
    </source>
</reference>
<dbReference type="PATRIC" id="fig|217031.6.peg.4336"/>
<keyword evidence="3" id="KW-0804">Transcription</keyword>
<dbReference type="SUPFAM" id="SSF46785">
    <property type="entry name" value="Winged helix' DNA-binding domain"/>
    <property type="match status" value="1"/>
</dbReference>
<evidence type="ECO:0000259" key="4">
    <source>
        <dbReference type="PROSITE" id="PS50949"/>
    </source>
</evidence>
<dbReference type="InterPro" id="IPR036388">
    <property type="entry name" value="WH-like_DNA-bd_sf"/>
</dbReference>
<dbReference type="InterPro" id="IPR036390">
    <property type="entry name" value="WH_DNA-bd_sf"/>
</dbReference>
<evidence type="ECO:0000256" key="1">
    <source>
        <dbReference type="ARBA" id="ARBA00023015"/>
    </source>
</evidence>
<dbReference type="STRING" id="217031.ABB05_19980"/>
<dbReference type="InterPro" id="IPR011711">
    <property type="entry name" value="GntR_C"/>
</dbReference>
<dbReference type="Gene3D" id="1.20.120.530">
    <property type="entry name" value="GntR ligand-binding domain-like"/>
    <property type="match status" value="1"/>
</dbReference>
<organism evidence="5 6">
    <name type="scientific">Lederbergia galactosidilytica</name>
    <dbReference type="NCBI Taxonomy" id="217031"/>
    <lineage>
        <taxon>Bacteria</taxon>
        <taxon>Bacillati</taxon>
        <taxon>Bacillota</taxon>
        <taxon>Bacilli</taxon>
        <taxon>Bacillales</taxon>
        <taxon>Bacillaceae</taxon>
        <taxon>Lederbergia</taxon>
    </lineage>
</organism>
<dbReference type="GO" id="GO:0003677">
    <property type="term" value="F:DNA binding"/>
    <property type="evidence" value="ECO:0007669"/>
    <property type="project" value="UniProtKB-KW"/>
</dbReference>
<keyword evidence="2" id="KW-0238">DNA-binding</keyword>
<accession>A0A177ZHJ8</accession>
<dbReference type="Gene3D" id="1.10.10.10">
    <property type="entry name" value="Winged helix-like DNA-binding domain superfamily/Winged helix DNA-binding domain"/>
    <property type="match status" value="1"/>
</dbReference>
<dbReference type="CDD" id="cd07377">
    <property type="entry name" value="WHTH_GntR"/>
    <property type="match status" value="1"/>
</dbReference>
<evidence type="ECO:0000313" key="5">
    <source>
        <dbReference type="EMBL" id="OAK67426.1"/>
    </source>
</evidence>
<dbReference type="Proteomes" id="UP000077881">
    <property type="component" value="Unassembled WGS sequence"/>
</dbReference>
<sequence>MRKRKPTLSEIVIERIKTHIAEHQYQSGDQLPSEKEMIQMLGVSRTAVREALKSLQSQGIIEIRPGVGLFVTEVHLQNYLKNISPFLTIDKTKFKELIDARIVLELGAIELAIQHHQTDLIAQMEKWNDLILTKAQNGERPKEEDRLFHKALFDATGNDTYIQLSYIVNEYFQANQLEEVVDLEEYQISYKEHKKVIEKIQKKEIEAAKQAMRRHLSHLYDSLSEGSNSKDL</sequence>
<dbReference type="RefSeq" id="WP_057986303.1">
    <property type="nucleotide sequence ID" value="NZ_JAGGKH010000004.1"/>
</dbReference>
<dbReference type="OrthoDB" id="369138at2"/>
<keyword evidence="6" id="KW-1185">Reference proteome</keyword>
<dbReference type="InterPro" id="IPR000524">
    <property type="entry name" value="Tscrpt_reg_HTH_GntR"/>
</dbReference>
<comment type="caution">
    <text evidence="5">The sequence shown here is derived from an EMBL/GenBank/DDBJ whole genome shotgun (WGS) entry which is preliminary data.</text>
</comment>
<proteinExistence type="predicted"/>
<dbReference type="EMBL" id="LDJR01000060">
    <property type="protein sequence ID" value="OAK67426.1"/>
    <property type="molecule type" value="Genomic_DNA"/>
</dbReference>
<dbReference type="GO" id="GO:0003700">
    <property type="term" value="F:DNA-binding transcription factor activity"/>
    <property type="evidence" value="ECO:0007669"/>
    <property type="project" value="InterPro"/>
</dbReference>
<dbReference type="SMART" id="SM00895">
    <property type="entry name" value="FCD"/>
    <property type="match status" value="1"/>
</dbReference>
<feature type="domain" description="HTH gntR-type" evidence="4">
    <location>
        <begin position="6"/>
        <end position="74"/>
    </location>
</feature>
<protein>
    <recommendedName>
        <fullName evidence="4">HTH gntR-type domain-containing protein</fullName>
    </recommendedName>
</protein>
<evidence type="ECO:0000256" key="2">
    <source>
        <dbReference type="ARBA" id="ARBA00023125"/>
    </source>
</evidence>
<keyword evidence="1" id="KW-0805">Transcription regulation</keyword>
<dbReference type="AlphaFoldDB" id="A0A177ZHJ8"/>
<gene>
    <name evidence="5" type="ORF">ABB05_19980</name>
</gene>
<dbReference type="Pfam" id="PF00392">
    <property type="entry name" value="GntR"/>
    <property type="match status" value="1"/>
</dbReference>
<dbReference type="PROSITE" id="PS50949">
    <property type="entry name" value="HTH_GNTR"/>
    <property type="match status" value="1"/>
</dbReference>
<dbReference type="PANTHER" id="PTHR43537">
    <property type="entry name" value="TRANSCRIPTIONAL REGULATOR, GNTR FAMILY"/>
    <property type="match status" value="1"/>
</dbReference>
<dbReference type="SMART" id="SM00345">
    <property type="entry name" value="HTH_GNTR"/>
    <property type="match status" value="1"/>
</dbReference>
<dbReference type="Pfam" id="PF07729">
    <property type="entry name" value="FCD"/>
    <property type="match status" value="1"/>
</dbReference>
<dbReference type="PRINTS" id="PR00035">
    <property type="entry name" value="HTHGNTR"/>
</dbReference>
<name>A0A177ZHJ8_9BACI</name>
<dbReference type="InterPro" id="IPR008920">
    <property type="entry name" value="TF_FadR/GntR_C"/>
</dbReference>
<dbReference type="SUPFAM" id="SSF48008">
    <property type="entry name" value="GntR ligand-binding domain-like"/>
    <property type="match status" value="1"/>
</dbReference>
<evidence type="ECO:0000256" key="3">
    <source>
        <dbReference type="ARBA" id="ARBA00023163"/>
    </source>
</evidence>
<dbReference type="PANTHER" id="PTHR43537:SF5">
    <property type="entry name" value="UXU OPERON TRANSCRIPTIONAL REGULATOR"/>
    <property type="match status" value="1"/>
</dbReference>
<evidence type="ECO:0000313" key="6">
    <source>
        <dbReference type="Proteomes" id="UP000077881"/>
    </source>
</evidence>